<organism evidence="3 4">
    <name type="scientific">Frankia alni (strain DSM 45986 / CECT 9034 / ACN14a)</name>
    <dbReference type="NCBI Taxonomy" id="326424"/>
    <lineage>
        <taxon>Bacteria</taxon>
        <taxon>Bacillati</taxon>
        <taxon>Actinomycetota</taxon>
        <taxon>Actinomycetes</taxon>
        <taxon>Frankiales</taxon>
        <taxon>Frankiaceae</taxon>
        <taxon>Frankia</taxon>
    </lineage>
</organism>
<dbReference type="AlphaFoldDB" id="Q0RCG3"/>
<feature type="domain" description="HTH merR-type" evidence="2">
    <location>
        <begin position="18"/>
        <end position="87"/>
    </location>
</feature>
<dbReference type="EMBL" id="CT573213">
    <property type="protein sequence ID" value="CAJ64861.1"/>
    <property type="molecule type" value="Genomic_DNA"/>
</dbReference>
<dbReference type="Proteomes" id="UP000000657">
    <property type="component" value="Chromosome"/>
</dbReference>
<name>Q0RCG3_FRAAA</name>
<dbReference type="Gene3D" id="1.10.1660.10">
    <property type="match status" value="1"/>
</dbReference>
<dbReference type="InterPro" id="IPR009061">
    <property type="entry name" value="DNA-bd_dom_put_sf"/>
</dbReference>
<dbReference type="GO" id="GO:0003677">
    <property type="term" value="F:DNA binding"/>
    <property type="evidence" value="ECO:0007669"/>
    <property type="project" value="UniProtKB-KW"/>
</dbReference>
<evidence type="ECO:0000313" key="3">
    <source>
        <dbReference type="EMBL" id="CAJ64861.1"/>
    </source>
</evidence>
<accession>Q0RCG3</accession>
<protein>
    <submittedName>
        <fullName evidence="3">Regulatory protein</fullName>
    </submittedName>
</protein>
<evidence type="ECO:0000313" key="4">
    <source>
        <dbReference type="Proteomes" id="UP000000657"/>
    </source>
</evidence>
<dbReference type="SUPFAM" id="SSF46955">
    <property type="entry name" value="Putative DNA-binding domain"/>
    <property type="match status" value="1"/>
</dbReference>
<reference evidence="3 4" key="1">
    <citation type="journal article" date="2007" name="Genome Res.">
        <title>Genome characteristics of facultatively symbiotic Frankia sp. strains reflect host range and host plant biogeography.</title>
        <authorList>
            <person name="Normand P."/>
            <person name="Lapierre P."/>
            <person name="Tisa L.S."/>
            <person name="Gogarten J.P."/>
            <person name="Alloisio N."/>
            <person name="Bagnarol E."/>
            <person name="Bassi C.A."/>
            <person name="Berry A.M."/>
            <person name="Bickhart D.M."/>
            <person name="Choisne N."/>
            <person name="Couloux A."/>
            <person name="Cournoyer B."/>
            <person name="Cruveiller S."/>
            <person name="Daubin V."/>
            <person name="Demange N."/>
            <person name="Francino M.P."/>
            <person name="Goltsman E."/>
            <person name="Huang Y."/>
            <person name="Kopp O.R."/>
            <person name="Labarre L."/>
            <person name="Lapidus A."/>
            <person name="Lavire C."/>
            <person name="Marechal J."/>
            <person name="Martinez M."/>
            <person name="Mastronunzio J.E."/>
            <person name="Mullin B.C."/>
            <person name="Niemann J."/>
            <person name="Pujic P."/>
            <person name="Rawnsley T."/>
            <person name="Rouy Z."/>
            <person name="Schenowitz C."/>
            <person name="Sellstedt A."/>
            <person name="Tavares F."/>
            <person name="Tomkins J.P."/>
            <person name="Vallenet D."/>
            <person name="Valverde C."/>
            <person name="Wall L.G."/>
            <person name="Wang Y."/>
            <person name="Medigue C."/>
            <person name="Benson D.R."/>
        </authorList>
    </citation>
    <scope>NUCLEOTIDE SEQUENCE [LARGE SCALE GENOMIC DNA]</scope>
    <source>
        <strain evidence="4">DSM 45986 / CECT 9034 / ACN14a</strain>
    </source>
</reference>
<sequence>MSSMRRNVSRSDAARGDVYQIGDVAERVGLSLRTVRYYEEAGLLMPVGRTVGGFRLYDVDAIERLLLIRKMKPLGFTLEEMRSLLILRDELATPGLAPDTRAALQERLGTWVLLAEEKLSTLREQVSVAESFVGGLHDDAERNGGDGV</sequence>
<dbReference type="InterPro" id="IPR047057">
    <property type="entry name" value="MerR_fam"/>
</dbReference>
<dbReference type="PROSITE" id="PS50937">
    <property type="entry name" value="HTH_MERR_2"/>
    <property type="match status" value="1"/>
</dbReference>
<dbReference type="KEGG" id="fal:FRAAL6238"/>
<dbReference type="STRING" id="326424.FRAAL6238"/>
<dbReference type="PANTHER" id="PTHR30204">
    <property type="entry name" value="REDOX-CYCLING DRUG-SENSING TRANSCRIPTIONAL ACTIVATOR SOXR"/>
    <property type="match status" value="1"/>
</dbReference>
<evidence type="ECO:0000259" key="2">
    <source>
        <dbReference type="PROSITE" id="PS50937"/>
    </source>
</evidence>
<dbReference type="GO" id="GO:0003700">
    <property type="term" value="F:DNA-binding transcription factor activity"/>
    <property type="evidence" value="ECO:0007669"/>
    <property type="project" value="InterPro"/>
</dbReference>
<dbReference type="PROSITE" id="PS00552">
    <property type="entry name" value="HTH_MERR_1"/>
    <property type="match status" value="1"/>
</dbReference>
<keyword evidence="4" id="KW-1185">Reference proteome</keyword>
<dbReference type="SMART" id="SM00422">
    <property type="entry name" value="HTH_MERR"/>
    <property type="match status" value="1"/>
</dbReference>
<dbReference type="HOGENOM" id="CLU_060077_2_1_11"/>
<dbReference type="PANTHER" id="PTHR30204:SF93">
    <property type="entry name" value="HTH MERR-TYPE DOMAIN-CONTAINING PROTEIN"/>
    <property type="match status" value="1"/>
</dbReference>
<dbReference type="Pfam" id="PF13411">
    <property type="entry name" value="MerR_1"/>
    <property type="match status" value="1"/>
</dbReference>
<dbReference type="PRINTS" id="PR00040">
    <property type="entry name" value="HTHMERR"/>
</dbReference>
<gene>
    <name evidence="3" type="ordered locus">FRAAL6238</name>
</gene>
<evidence type="ECO:0000256" key="1">
    <source>
        <dbReference type="ARBA" id="ARBA00023125"/>
    </source>
</evidence>
<keyword evidence="1" id="KW-0238">DNA-binding</keyword>
<dbReference type="InterPro" id="IPR000551">
    <property type="entry name" value="MerR-type_HTH_dom"/>
</dbReference>
<proteinExistence type="predicted"/>
<dbReference type="eggNOG" id="COG0789">
    <property type="taxonomic scope" value="Bacteria"/>
</dbReference>